<sequence length="67" mass="7650">MISNTTDTANKIANVQTIKYVSLLQKLFFLFSIIIHVRPSIFDKKQEFMTKVTLKNTNRAGGWCSVV</sequence>
<name>A0A133KNB6_HEYCO</name>
<feature type="transmembrane region" description="Helical" evidence="1">
    <location>
        <begin position="20"/>
        <end position="37"/>
    </location>
</feature>
<gene>
    <name evidence="2" type="ORF">HMPREF3213_02184</name>
</gene>
<dbReference type="EMBL" id="LRPN01000083">
    <property type="protein sequence ID" value="KWZ81031.1"/>
    <property type="molecule type" value="Genomic_DNA"/>
</dbReference>
<keyword evidence="1" id="KW-0812">Transmembrane</keyword>
<proteinExistence type="predicted"/>
<reference evidence="3" key="1">
    <citation type="submission" date="2016-01" db="EMBL/GenBank/DDBJ databases">
        <authorList>
            <person name="Mitreva M."/>
            <person name="Pepin K.H."/>
            <person name="Mihindukulasuriya K.A."/>
            <person name="Fulton R."/>
            <person name="Fronick C."/>
            <person name="O'Laughlin M."/>
            <person name="Miner T."/>
            <person name="Herter B."/>
            <person name="Rosa B.A."/>
            <person name="Cordes M."/>
            <person name="Tomlinson C."/>
            <person name="Wollam A."/>
            <person name="Palsikar V.B."/>
            <person name="Mardis E.R."/>
            <person name="Wilson R.K."/>
        </authorList>
    </citation>
    <scope>NUCLEOTIDE SEQUENCE [LARGE SCALE GENOMIC DNA]</scope>
    <source>
        <strain evidence="3">GED7749B</strain>
    </source>
</reference>
<evidence type="ECO:0000313" key="2">
    <source>
        <dbReference type="EMBL" id="KWZ81031.1"/>
    </source>
</evidence>
<accession>A0A133KNB6</accession>
<evidence type="ECO:0000256" key="1">
    <source>
        <dbReference type="SAM" id="Phobius"/>
    </source>
</evidence>
<dbReference type="Proteomes" id="UP000070376">
    <property type="component" value="Unassembled WGS sequence"/>
</dbReference>
<protein>
    <submittedName>
        <fullName evidence="2">Uncharacterized protein</fullName>
    </submittedName>
</protein>
<dbReference type="AlphaFoldDB" id="A0A133KNB6"/>
<comment type="caution">
    <text evidence="2">The sequence shown here is derived from an EMBL/GenBank/DDBJ whole genome shotgun (WGS) entry which is preliminary data.</text>
</comment>
<organism evidence="2 3">
    <name type="scientific">Heyndrickxia coagulans</name>
    <name type="common">Weizmannia coagulans</name>
    <dbReference type="NCBI Taxonomy" id="1398"/>
    <lineage>
        <taxon>Bacteria</taxon>
        <taxon>Bacillati</taxon>
        <taxon>Bacillota</taxon>
        <taxon>Bacilli</taxon>
        <taxon>Bacillales</taxon>
        <taxon>Bacillaceae</taxon>
        <taxon>Heyndrickxia</taxon>
    </lineage>
</organism>
<keyword evidence="1" id="KW-0472">Membrane</keyword>
<evidence type="ECO:0000313" key="3">
    <source>
        <dbReference type="Proteomes" id="UP000070376"/>
    </source>
</evidence>
<keyword evidence="1" id="KW-1133">Transmembrane helix</keyword>